<comment type="caution">
    <text evidence="4">The sequence shown here is derived from an EMBL/GenBank/DDBJ whole genome shotgun (WGS) entry which is preliminary data.</text>
</comment>
<keyword evidence="5" id="KW-1185">Reference proteome</keyword>
<evidence type="ECO:0000259" key="2">
    <source>
        <dbReference type="PROSITE" id="PS50110"/>
    </source>
</evidence>
<feature type="modified residue" description="4-aspartylphosphate" evidence="1">
    <location>
        <position position="55"/>
    </location>
</feature>
<name>A0ABT0PY12_9FLAO</name>
<dbReference type="PANTHER" id="PTHR37299:SF1">
    <property type="entry name" value="STAGE 0 SPORULATION PROTEIN A HOMOLOG"/>
    <property type="match status" value="1"/>
</dbReference>
<dbReference type="SMART" id="SM00850">
    <property type="entry name" value="LytTR"/>
    <property type="match status" value="1"/>
</dbReference>
<evidence type="ECO:0000313" key="5">
    <source>
        <dbReference type="Proteomes" id="UP001203607"/>
    </source>
</evidence>
<dbReference type="SUPFAM" id="SSF52172">
    <property type="entry name" value="CheY-like"/>
    <property type="match status" value="1"/>
</dbReference>
<evidence type="ECO:0000259" key="3">
    <source>
        <dbReference type="PROSITE" id="PS50930"/>
    </source>
</evidence>
<dbReference type="InterPro" id="IPR001789">
    <property type="entry name" value="Sig_transdc_resp-reg_receiver"/>
</dbReference>
<proteinExistence type="predicted"/>
<dbReference type="Gene3D" id="2.40.50.1020">
    <property type="entry name" value="LytTr DNA-binding domain"/>
    <property type="match status" value="1"/>
</dbReference>
<dbReference type="InterPro" id="IPR046947">
    <property type="entry name" value="LytR-like"/>
</dbReference>
<dbReference type="PANTHER" id="PTHR37299">
    <property type="entry name" value="TRANSCRIPTIONAL REGULATOR-RELATED"/>
    <property type="match status" value="1"/>
</dbReference>
<dbReference type="RefSeq" id="WP_249658776.1">
    <property type="nucleotide sequence ID" value="NZ_JAMFMA010000005.1"/>
</dbReference>
<protein>
    <submittedName>
        <fullName evidence="4">LytTR family DNA-binding domain-containing protein</fullName>
    </submittedName>
</protein>
<keyword evidence="4" id="KW-0238">DNA-binding</keyword>
<accession>A0ABT0PY12</accession>
<keyword evidence="1" id="KW-0597">Phosphoprotein</keyword>
<dbReference type="Pfam" id="PF00072">
    <property type="entry name" value="Response_reg"/>
    <property type="match status" value="1"/>
</dbReference>
<dbReference type="PROSITE" id="PS50930">
    <property type="entry name" value="HTH_LYTTR"/>
    <property type="match status" value="1"/>
</dbReference>
<dbReference type="SMART" id="SM00448">
    <property type="entry name" value="REC"/>
    <property type="match status" value="1"/>
</dbReference>
<dbReference type="Pfam" id="PF04397">
    <property type="entry name" value="LytTR"/>
    <property type="match status" value="1"/>
</dbReference>
<evidence type="ECO:0000256" key="1">
    <source>
        <dbReference type="PROSITE-ProRule" id="PRU00169"/>
    </source>
</evidence>
<dbReference type="InterPro" id="IPR011006">
    <property type="entry name" value="CheY-like_superfamily"/>
</dbReference>
<dbReference type="Proteomes" id="UP001203607">
    <property type="component" value="Unassembled WGS sequence"/>
</dbReference>
<dbReference type="EMBL" id="JAMFMA010000005">
    <property type="protein sequence ID" value="MCL6275587.1"/>
    <property type="molecule type" value="Genomic_DNA"/>
</dbReference>
<dbReference type="InterPro" id="IPR007492">
    <property type="entry name" value="LytTR_DNA-bd_dom"/>
</dbReference>
<reference evidence="4 5" key="1">
    <citation type="submission" date="2022-05" db="EMBL/GenBank/DDBJ databases">
        <authorList>
            <person name="Park J.-S."/>
        </authorList>
    </citation>
    <scope>NUCLEOTIDE SEQUENCE [LARGE SCALE GENOMIC DNA]</scope>
    <source>
        <strain evidence="4 5">2012CJ35-5</strain>
    </source>
</reference>
<dbReference type="Gene3D" id="3.40.50.2300">
    <property type="match status" value="1"/>
</dbReference>
<sequence>MLISTLVVDDERESRGKICRLLQQVPAMELLKECGTGREAMDCIEKLLPDLVFLDVNLKDMNGLEMWEHIPEEKQPILVVVSAHHIYGSKAFDNHALDYLLKPYDVERFLMATNKVLVEHTKRKQRKMENSLKQATGNITRPNSLLADNDILPLKTVNGLFFVKRSQILYFISSRQHHVIAHTMEGDLKFRSTLSELSNKLNYHGFLRIHRSTIINLAFVKDVINSNYGEIDVRMVNDKLLRISKIHRTEFLIQMGLNK</sequence>
<organism evidence="4 5">
    <name type="scientific">Flagellimonas spongiicola</name>
    <dbReference type="NCBI Taxonomy" id="2942208"/>
    <lineage>
        <taxon>Bacteria</taxon>
        <taxon>Pseudomonadati</taxon>
        <taxon>Bacteroidota</taxon>
        <taxon>Flavobacteriia</taxon>
        <taxon>Flavobacteriales</taxon>
        <taxon>Flavobacteriaceae</taxon>
        <taxon>Flagellimonas</taxon>
    </lineage>
</organism>
<dbReference type="GO" id="GO:0003677">
    <property type="term" value="F:DNA binding"/>
    <property type="evidence" value="ECO:0007669"/>
    <property type="project" value="UniProtKB-KW"/>
</dbReference>
<gene>
    <name evidence="4" type="ORF">M3P19_16350</name>
</gene>
<evidence type="ECO:0000313" key="4">
    <source>
        <dbReference type="EMBL" id="MCL6275587.1"/>
    </source>
</evidence>
<feature type="domain" description="Response regulatory" evidence="2">
    <location>
        <begin position="4"/>
        <end position="117"/>
    </location>
</feature>
<dbReference type="PROSITE" id="PS50110">
    <property type="entry name" value="RESPONSE_REGULATORY"/>
    <property type="match status" value="1"/>
</dbReference>
<feature type="domain" description="HTH LytTR-type" evidence="3">
    <location>
        <begin position="152"/>
        <end position="257"/>
    </location>
</feature>